<dbReference type="NCBIfam" id="TIGR00151">
    <property type="entry name" value="ispF"/>
    <property type="match status" value="1"/>
</dbReference>
<comment type="pathway">
    <text evidence="3">Isoprenoid biosynthesis; isopentenyl diphosphate biosynthesis via DXP pathway; isopentenyl diphosphate from 1-deoxy-D-xylulose 5-phosphate: step 4/6.</text>
</comment>
<dbReference type="AlphaFoldDB" id="A0AAV1HZ03"/>
<dbReference type="HAMAP" id="MF_00107">
    <property type="entry name" value="IspF"/>
    <property type="match status" value="1"/>
</dbReference>
<dbReference type="InterPro" id="IPR003526">
    <property type="entry name" value="MECDP_synthase"/>
</dbReference>
<dbReference type="Gene3D" id="3.30.1330.50">
    <property type="entry name" value="2-C-methyl-D-erythritol 2,4-cyclodiphosphate synthase"/>
    <property type="match status" value="1"/>
</dbReference>
<evidence type="ECO:0000256" key="6">
    <source>
        <dbReference type="ARBA" id="ARBA00023229"/>
    </source>
</evidence>
<keyword evidence="5" id="KW-0479">Metal-binding</keyword>
<dbReference type="GO" id="GO:0016114">
    <property type="term" value="P:terpenoid biosynthetic process"/>
    <property type="evidence" value="ECO:0007669"/>
    <property type="project" value="InterPro"/>
</dbReference>
<dbReference type="PROSITE" id="PS01350">
    <property type="entry name" value="ISPF"/>
    <property type="match status" value="1"/>
</dbReference>
<accession>A0AAV1HZ03</accession>
<dbReference type="Proteomes" id="UP001314263">
    <property type="component" value="Unassembled WGS sequence"/>
</dbReference>
<evidence type="ECO:0000259" key="9">
    <source>
        <dbReference type="Pfam" id="PF02542"/>
    </source>
</evidence>
<keyword evidence="6 8" id="KW-0414">Isoprene biosynthesis</keyword>
<evidence type="ECO:0000256" key="3">
    <source>
        <dbReference type="ARBA" id="ARBA00004709"/>
    </source>
</evidence>
<evidence type="ECO:0000256" key="4">
    <source>
        <dbReference type="ARBA" id="ARBA00012579"/>
    </source>
</evidence>
<proteinExistence type="inferred from homology"/>
<keyword evidence="11" id="KW-1185">Reference proteome</keyword>
<reference evidence="10 11" key="1">
    <citation type="submission" date="2023-10" db="EMBL/GenBank/DDBJ databases">
        <authorList>
            <person name="Maclean D."/>
            <person name="Macfadyen A."/>
        </authorList>
    </citation>
    <scope>NUCLEOTIDE SEQUENCE [LARGE SCALE GENOMIC DNA]</scope>
</reference>
<sequence>MPLRSGLQRHVVPLLTPSHQRNIPAFKSLSLAKPIRRQLSTPRCATASPAEIKLEAIQNTERQQAPTLPYRVGHGFDLHRLEEGPYKLILGGLEIPHDRGCVAHSDGDALLHTVTDAILGALSQPDIGQLFPDSDPKWKGQTSDVFVREAVRLMHEHGYVLGNLDATIILQRPKLSPHKERIRENLCQLLGAHPSAINIKAKTHEKVDSLGENRSIAVHAVCMLIRRDLLA</sequence>
<dbReference type="Pfam" id="PF02542">
    <property type="entry name" value="YgbB"/>
    <property type="match status" value="1"/>
</dbReference>
<dbReference type="InterPro" id="IPR020555">
    <property type="entry name" value="MECDP_synthase_CS"/>
</dbReference>
<evidence type="ECO:0000313" key="11">
    <source>
        <dbReference type="Proteomes" id="UP001314263"/>
    </source>
</evidence>
<dbReference type="PANTHER" id="PTHR43181">
    <property type="entry name" value="2-C-METHYL-D-ERYTHRITOL 2,4-CYCLODIPHOSPHATE SYNTHASE, CHLOROPLASTIC"/>
    <property type="match status" value="1"/>
</dbReference>
<dbReference type="FunFam" id="3.30.1330.50:FF:000003">
    <property type="entry name" value="2-C-methyl-D-erythritol 2,4-cyclodiphosphate synthase"/>
    <property type="match status" value="1"/>
</dbReference>
<evidence type="ECO:0000256" key="7">
    <source>
        <dbReference type="ARBA" id="ARBA00023239"/>
    </source>
</evidence>
<evidence type="ECO:0000256" key="5">
    <source>
        <dbReference type="ARBA" id="ARBA00022723"/>
    </source>
</evidence>
<comment type="cofactor">
    <cofactor evidence="2">
        <name>a divalent metal cation</name>
        <dbReference type="ChEBI" id="CHEBI:60240"/>
    </cofactor>
</comment>
<feature type="domain" description="2-C-methyl-D-erythritol 2,4-cyclodiphosphate synthase" evidence="9">
    <location>
        <begin position="71"/>
        <end position="224"/>
    </location>
</feature>
<dbReference type="CDD" id="cd00554">
    <property type="entry name" value="MECDP_synthase"/>
    <property type="match status" value="1"/>
</dbReference>
<evidence type="ECO:0000256" key="8">
    <source>
        <dbReference type="RuleBase" id="RU004395"/>
    </source>
</evidence>
<dbReference type="GO" id="GO:0046872">
    <property type="term" value="F:metal ion binding"/>
    <property type="evidence" value="ECO:0007669"/>
    <property type="project" value="UniProtKB-KW"/>
</dbReference>
<comment type="similarity">
    <text evidence="8">Belongs to the IspF family.</text>
</comment>
<dbReference type="EMBL" id="CAUYUE010000004">
    <property type="protein sequence ID" value="CAK0762924.1"/>
    <property type="molecule type" value="Genomic_DNA"/>
</dbReference>
<keyword evidence="7 8" id="KW-0456">Lyase</keyword>
<name>A0AAV1HZ03_9CHLO</name>
<comment type="catalytic activity">
    <reaction evidence="1 8">
        <text>4-CDP-2-C-methyl-D-erythritol 2-phosphate = 2-C-methyl-D-erythritol 2,4-cyclic diphosphate + CMP</text>
        <dbReference type="Rhea" id="RHEA:23864"/>
        <dbReference type="ChEBI" id="CHEBI:57919"/>
        <dbReference type="ChEBI" id="CHEBI:58483"/>
        <dbReference type="ChEBI" id="CHEBI:60377"/>
        <dbReference type="EC" id="4.6.1.12"/>
    </reaction>
</comment>
<organism evidence="10 11">
    <name type="scientific">Coccomyxa viridis</name>
    <dbReference type="NCBI Taxonomy" id="1274662"/>
    <lineage>
        <taxon>Eukaryota</taxon>
        <taxon>Viridiplantae</taxon>
        <taxon>Chlorophyta</taxon>
        <taxon>core chlorophytes</taxon>
        <taxon>Trebouxiophyceae</taxon>
        <taxon>Trebouxiophyceae incertae sedis</taxon>
        <taxon>Coccomyxaceae</taxon>
        <taxon>Coccomyxa</taxon>
    </lineage>
</organism>
<gene>
    <name evidence="10" type="ORF">CVIRNUC_003006</name>
</gene>
<dbReference type="GO" id="GO:0008685">
    <property type="term" value="F:2-C-methyl-D-erythritol 2,4-cyclodiphosphate synthase activity"/>
    <property type="evidence" value="ECO:0007669"/>
    <property type="project" value="UniProtKB-EC"/>
</dbReference>
<evidence type="ECO:0000313" key="10">
    <source>
        <dbReference type="EMBL" id="CAK0762924.1"/>
    </source>
</evidence>
<evidence type="ECO:0000256" key="1">
    <source>
        <dbReference type="ARBA" id="ARBA00000200"/>
    </source>
</evidence>
<protein>
    <recommendedName>
        <fullName evidence="4 8">2-C-methyl-D-erythritol 2,4-cyclodiphosphate synthase</fullName>
        <ecNumber evidence="4 8">4.6.1.12</ecNumber>
    </recommendedName>
</protein>
<comment type="caution">
    <text evidence="10">The sequence shown here is derived from an EMBL/GenBank/DDBJ whole genome shotgun (WGS) entry which is preliminary data.</text>
</comment>
<dbReference type="EC" id="4.6.1.12" evidence="4 8"/>
<evidence type="ECO:0000256" key="2">
    <source>
        <dbReference type="ARBA" id="ARBA00001968"/>
    </source>
</evidence>
<dbReference type="InterPro" id="IPR036571">
    <property type="entry name" value="MECDP_synthase_sf"/>
</dbReference>
<dbReference type="PANTHER" id="PTHR43181:SF1">
    <property type="entry name" value="2-C-METHYL-D-ERYTHRITOL 2,4-CYCLODIPHOSPHATE SYNTHASE, CHLOROPLASTIC"/>
    <property type="match status" value="1"/>
</dbReference>
<dbReference type="SUPFAM" id="SSF69765">
    <property type="entry name" value="IpsF-like"/>
    <property type="match status" value="1"/>
</dbReference>